<dbReference type="AlphaFoldDB" id="X1ECD5"/>
<dbReference type="EMBL" id="BART01042006">
    <property type="protein sequence ID" value="GAH30277.1"/>
    <property type="molecule type" value="Genomic_DNA"/>
</dbReference>
<sequence length="45" mass="4781">KQNIPALCNLSHAFQYDGRALETGNLGCAESGDVLFPTEMISVVA</sequence>
<reference evidence="1" key="1">
    <citation type="journal article" date="2014" name="Front. Microbiol.">
        <title>High frequency of phylogenetically diverse reductive dehalogenase-homologous genes in deep subseafloor sedimentary metagenomes.</title>
        <authorList>
            <person name="Kawai M."/>
            <person name="Futagami T."/>
            <person name="Toyoda A."/>
            <person name="Takaki Y."/>
            <person name="Nishi S."/>
            <person name="Hori S."/>
            <person name="Arai W."/>
            <person name="Tsubouchi T."/>
            <person name="Morono Y."/>
            <person name="Uchiyama I."/>
            <person name="Ito T."/>
            <person name="Fujiyama A."/>
            <person name="Inagaki F."/>
            <person name="Takami H."/>
        </authorList>
    </citation>
    <scope>NUCLEOTIDE SEQUENCE</scope>
    <source>
        <strain evidence="1">Expedition CK06-06</strain>
    </source>
</reference>
<feature type="non-terminal residue" evidence="1">
    <location>
        <position position="1"/>
    </location>
</feature>
<gene>
    <name evidence="1" type="ORF">S01H4_67125</name>
</gene>
<name>X1ECD5_9ZZZZ</name>
<protein>
    <submittedName>
        <fullName evidence="1">Uncharacterized protein</fullName>
    </submittedName>
</protein>
<feature type="non-terminal residue" evidence="1">
    <location>
        <position position="45"/>
    </location>
</feature>
<organism evidence="1">
    <name type="scientific">marine sediment metagenome</name>
    <dbReference type="NCBI Taxonomy" id="412755"/>
    <lineage>
        <taxon>unclassified sequences</taxon>
        <taxon>metagenomes</taxon>
        <taxon>ecological metagenomes</taxon>
    </lineage>
</organism>
<comment type="caution">
    <text evidence="1">The sequence shown here is derived from an EMBL/GenBank/DDBJ whole genome shotgun (WGS) entry which is preliminary data.</text>
</comment>
<evidence type="ECO:0000313" key="1">
    <source>
        <dbReference type="EMBL" id="GAH30277.1"/>
    </source>
</evidence>
<proteinExistence type="predicted"/>
<accession>X1ECD5</accession>